<evidence type="ECO:0000313" key="2">
    <source>
        <dbReference type="Proteomes" id="UP001549146"/>
    </source>
</evidence>
<comment type="caution">
    <text evidence="1">The sequence shown here is derived from an EMBL/GenBank/DDBJ whole genome shotgun (WGS) entry which is preliminary data.</text>
</comment>
<keyword evidence="2" id="KW-1185">Reference proteome</keyword>
<dbReference type="Proteomes" id="UP001549146">
    <property type="component" value="Unassembled WGS sequence"/>
</dbReference>
<sequence>MKKTIQNTLTLFLSLSIIGCGKIEEKKNELSTSVVEKALETAGMPKMDTSNLTKLHESKVHFGFDYTQLEGIPEFKNPKGIINVSKEAIGVSILEDEKLSQEDYLSIMIAISGDDLSSAKPIEGVIKNREGNTANIGFTLMTQSGLIGYLAMEGDVKITKMSDEKAVLELDVKMGGAMDAESPEKWIPMKGKIEIENPVLVAVGAKLEDFM</sequence>
<dbReference type="EMBL" id="JBEPMO010000014">
    <property type="protein sequence ID" value="MET3732555.1"/>
    <property type="molecule type" value="Genomic_DNA"/>
</dbReference>
<protein>
    <recommendedName>
        <fullName evidence="3">YceI-like domain-containing protein</fullName>
    </recommendedName>
</protein>
<dbReference type="PROSITE" id="PS51257">
    <property type="entry name" value="PROKAR_LIPOPROTEIN"/>
    <property type="match status" value="1"/>
</dbReference>
<reference evidence="1 2" key="1">
    <citation type="submission" date="2024-06" db="EMBL/GenBank/DDBJ databases">
        <title>Genomic Encyclopedia of Type Strains, Phase IV (KMG-IV): sequencing the most valuable type-strain genomes for metagenomic binning, comparative biology and taxonomic classification.</title>
        <authorList>
            <person name="Goeker M."/>
        </authorList>
    </citation>
    <scope>NUCLEOTIDE SEQUENCE [LARGE SCALE GENOMIC DNA]</scope>
    <source>
        <strain evidence="1 2">DSM 29388</strain>
    </source>
</reference>
<gene>
    <name evidence="1" type="ORF">ABID46_002144</name>
</gene>
<name>A0ABV2LVH2_9FLAO</name>
<dbReference type="RefSeq" id="WP_354509888.1">
    <property type="nucleotide sequence ID" value="NZ_JBEPMO010000014.1"/>
</dbReference>
<evidence type="ECO:0000313" key="1">
    <source>
        <dbReference type="EMBL" id="MET3732555.1"/>
    </source>
</evidence>
<accession>A0ABV2LVH2</accession>
<proteinExistence type="predicted"/>
<evidence type="ECO:0008006" key="3">
    <source>
        <dbReference type="Google" id="ProtNLM"/>
    </source>
</evidence>
<organism evidence="1 2">
    <name type="scientific">Moheibacter stercoris</name>
    <dbReference type="NCBI Taxonomy" id="1628251"/>
    <lineage>
        <taxon>Bacteria</taxon>
        <taxon>Pseudomonadati</taxon>
        <taxon>Bacteroidota</taxon>
        <taxon>Flavobacteriia</taxon>
        <taxon>Flavobacteriales</taxon>
        <taxon>Weeksellaceae</taxon>
        <taxon>Moheibacter</taxon>
    </lineage>
</organism>